<name>A0ABU6RWN2_9FABA</name>
<proteinExistence type="predicted"/>
<gene>
    <name evidence="2" type="ORF">PIB30_095226</name>
</gene>
<feature type="transmembrane region" description="Helical" evidence="1">
    <location>
        <begin position="20"/>
        <end position="39"/>
    </location>
</feature>
<sequence length="179" mass="20649">MGKSKRYYESLPFISSKKQLVARVEICGLGSFFFVIWVLNINSVQIEPDSDYYVRDILPHRILKKIEFQYGLKYIDETSDLSDSIIDESDSEDSDDVAYDITMSPDIIKQYMLGGDWRKLRRSYNLKISLGVNADVQPARLDPYSTCDQYIIALISITKQSYGHTFRHMEVAGFRSLGF</sequence>
<protein>
    <submittedName>
        <fullName evidence="2">Uncharacterized protein</fullName>
    </submittedName>
</protein>
<keyword evidence="1" id="KW-0472">Membrane</keyword>
<reference evidence="2 3" key="1">
    <citation type="journal article" date="2023" name="Plants (Basel)">
        <title>Bridging the Gap: Combining Genomics and Transcriptomics Approaches to Understand Stylosanthes scabra, an Orphan Legume from the Brazilian Caatinga.</title>
        <authorList>
            <person name="Ferreira-Neto J.R.C."/>
            <person name="da Silva M.D."/>
            <person name="Binneck E."/>
            <person name="de Melo N.F."/>
            <person name="da Silva R.H."/>
            <person name="de Melo A.L.T.M."/>
            <person name="Pandolfi V."/>
            <person name="Bustamante F.O."/>
            <person name="Brasileiro-Vidal A.C."/>
            <person name="Benko-Iseppon A.M."/>
        </authorList>
    </citation>
    <scope>NUCLEOTIDE SEQUENCE [LARGE SCALE GENOMIC DNA]</scope>
    <source>
        <tissue evidence="2">Leaves</tissue>
    </source>
</reference>
<dbReference type="EMBL" id="JASCZI010032370">
    <property type="protein sequence ID" value="MED6128193.1"/>
    <property type="molecule type" value="Genomic_DNA"/>
</dbReference>
<evidence type="ECO:0000313" key="3">
    <source>
        <dbReference type="Proteomes" id="UP001341840"/>
    </source>
</evidence>
<keyword evidence="3" id="KW-1185">Reference proteome</keyword>
<keyword evidence="1" id="KW-0812">Transmembrane</keyword>
<evidence type="ECO:0000256" key="1">
    <source>
        <dbReference type="SAM" id="Phobius"/>
    </source>
</evidence>
<dbReference type="Proteomes" id="UP001341840">
    <property type="component" value="Unassembled WGS sequence"/>
</dbReference>
<keyword evidence="1" id="KW-1133">Transmembrane helix</keyword>
<evidence type="ECO:0000313" key="2">
    <source>
        <dbReference type="EMBL" id="MED6128193.1"/>
    </source>
</evidence>
<accession>A0ABU6RWN2</accession>
<comment type="caution">
    <text evidence="2">The sequence shown here is derived from an EMBL/GenBank/DDBJ whole genome shotgun (WGS) entry which is preliminary data.</text>
</comment>
<organism evidence="2 3">
    <name type="scientific">Stylosanthes scabra</name>
    <dbReference type="NCBI Taxonomy" id="79078"/>
    <lineage>
        <taxon>Eukaryota</taxon>
        <taxon>Viridiplantae</taxon>
        <taxon>Streptophyta</taxon>
        <taxon>Embryophyta</taxon>
        <taxon>Tracheophyta</taxon>
        <taxon>Spermatophyta</taxon>
        <taxon>Magnoliopsida</taxon>
        <taxon>eudicotyledons</taxon>
        <taxon>Gunneridae</taxon>
        <taxon>Pentapetalae</taxon>
        <taxon>rosids</taxon>
        <taxon>fabids</taxon>
        <taxon>Fabales</taxon>
        <taxon>Fabaceae</taxon>
        <taxon>Papilionoideae</taxon>
        <taxon>50 kb inversion clade</taxon>
        <taxon>dalbergioids sensu lato</taxon>
        <taxon>Dalbergieae</taxon>
        <taxon>Pterocarpus clade</taxon>
        <taxon>Stylosanthes</taxon>
    </lineage>
</organism>